<evidence type="ECO:0000259" key="1">
    <source>
        <dbReference type="Pfam" id="PF12697"/>
    </source>
</evidence>
<sequence length="259" mass="27534">MTHLATYRAGDPSAPAVVLSHGVSDSALTWVDLIPVLAQDYYVIAVDHLGHGLSPRLDDTSAPFESALAAFLEVLDSVHAQQGRPATVLGHSMGGALAASASIARPELVRALVLEDPAFLDGPEKQGFIDRAPAQLDAIRDWVADPADGLARNAAARPTWTAQDHTGWITAKVCQDPGFIGTGIVTFAQPWEELVGQLDVPTLLLTSDTPDVLITPAKVAQIANPHVHVVTIPGATHALRRDQPEAFQRTVLPFLETHA</sequence>
<accession>A0A7T0KEW0</accession>
<dbReference type="PRINTS" id="PR00111">
    <property type="entry name" value="ABHYDROLASE"/>
</dbReference>
<name>A0A7T0KEW0_9CORY</name>
<dbReference type="Pfam" id="PF12697">
    <property type="entry name" value="Abhydrolase_6"/>
    <property type="match status" value="1"/>
</dbReference>
<keyword evidence="3" id="KW-1185">Reference proteome</keyword>
<feature type="domain" description="AB hydrolase-1" evidence="1">
    <location>
        <begin position="17"/>
        <end position="247"/>
    </location>
</feature>
<proteinExistence type="predicted"/>
<protein>
    <submittedName>
        <fullName evidence="2">Alpha/beta hydrolase</fullName>
    </submittedName>
</protein>
<dbReference type="InterPro" id="IPR029058">
    <property type="entry name" value="AB_hydrolase_fold"/>
</dbReference>
<dbReference type="EMBL" id="CP064954">
    <property type="protein sequence ID" value="QPK79523.1"/>
    <property type="molecule type" value="Genomic_DNA"/>
</dbReference>
<organism evidence="2 3">
    <name type="scientific">Corynebacterium lizhenjunii</name>
    <dbReference type="NCBI Taxonomy" id="2709394"/>
    <lineage>
        <taxon>Bacteria</taxon>
        <taxon>Bacillati</taxon>
        <taxon>Actinomycetota</taxon>
        <taxon>Actinomycetes</taxon>
        <taxon>Mycobacteriales</taxon>
        <taxon>Corynebacteriaceae</taxon>
        <taxon>Corynebacterium</taxon>
    </lineage>
</organism>
<dbReference type="GO" id="GO:0016787">
    <property type="term" value="F:hydrolase activity"/>
    <property type="evidence" value="ECO:0007669"/>
    <property type="project" value="UniProtKB-KW"/>
</dbReference>
<gene>
    <name evidence="2" type="ORF">G7Y31_02085</name>
</gene>
<dbReference type="KEGG" id="cliz:G7Y31_02085"/>
<dbReference type="PANTHER" id="PTHR43194">
    <property type="entry name" value="HYDROLASE ALPHA/BETA FOLD FAMILY"/>
    <property type="match status" value="1"/>
</dbReference>
<dbReference type="InterPro" id="IPR050228">
    <property type="entry name" value="Carboxylesterase_BioH"/>
</dbReference>
<dbReference type="Gene3D" id="3.40.50.1820">
    <property type="entry name" value="alpha/beta hydrolase"/>
    <property type="match status" value="1"/>
</dbReference>
<keyword evidence="2" id="KW-0378">Hydrolase</keyword>
<dbReference type="InterPro" id="IPR000073">
    <property type="entry name" value="AB_hydrolase_1"/>
</dbReference>
<dbReference type="PANTHER" id="PTHR43194:SF2">
    <property type="entry name" value="PEROXISOMAL MEMBRANE PROTEIN LPX1"/>
    <property type="match status" value="1"/>
</dbReference>
<dbReference type="SUPFAM" id="SSF53474">
    <property type="entry name" value="alpha/beta-Hydrolases"/>
    <property type="match status" value="1"/>
</dbReference>
<evidence type="ECO:0000313" key="3">
    <source>
        <dbReference type="Proteomes" id="UP000594681"/>
    </source>
</evidence>
<reference evidence="2 3" key="1">
    <citation type="submission" date="2020-11" db="EMBL/GenBank/DDBJ databases">
        <title>Corynebacterium sp. ZJ-599.</title>
        <authorList>
            <person name="Zhou J."/>
        </authorList>
    </citation>
    <scope>NUCLEOTIDE SEQUENCE [LARGE SCALE GENOMIC DNA]</scope>
    <source>
        <strain evidence="2 3">ZJ-599</strain>
    </source>
</reference>
<evidence type="ECO:0000313" key="2">
    <source>
        <dbReference type="EMBL" id="QPK79523.1"/>
    </source>
</evidence>
<dbReference type="RefSeq" id="WP_165008680.1">
    <property type="nucleotide sequence ID" value="NZ_CP064954.1"/>
</dbReference>
<dbReference type="AlphaFoldDB" id="A0A7T0KEW0"/>
<dbReference type="Proteomes" id="UP000594681">
    <property type="component" value="Chromosome"/>
</dbReference>